<sequence>MQDSEHAKFMRMAIELAEQNVSSLKGGPFGAVVVKDGEVVARSANKVTSTNDPTAHAEVSAIRLACKELDSFDLSGCVIYTSCEPCPMCLGAIYWSRIQAIYYGNTKQDAAAAGFNDQFIYEELDKPAAARSLPARQLLADEAAKAFEDWNRTEGRIAY</sequence>
<gene>
    <name evidence="6" type="ORF">C7T94_16000</name>
</gene>
<comment type="similarity">
    <text evidence="1">Belongs to the cytidine and deoxycytidylate deaminase family.</text>
</comment>
<keyword evidence="7" id="KW-1185">Reference proteome</keyword>
<dbReference type="AlphaFoldDB" id="A0A2T3HIR1"/>
<proteinExistence type="inferred from homology"/>
<dbReference type="EMBL" id="PYLS01000006">
    <property type="protein sequence ID" value="PST82293.1"/>
    <property type="molecule type" value="Genomic_DNA"/>
</dbReference>
<keyword evidence="3" id="KW-0378">Hydrolase</keyword>
<dbReference type="PROSITE" id="PS51747">
    <property type="entry name" value="CYT_DCMP_DEAMINASES_2"/>
    <property type="match status" value="1"/>
</dbReference>
<dbReference type="PANTHER" id="PTHR11079">
    <property type="entry name" value="CYTOSINE DEAMINASE FAMILY MEMBER"/>
    <property type="match status" value="1"/>
</dbReference>
<evidence type="ECO:0000256" key="1">
    <source>
        <dbReference type="ARBA" id="ARBA00006576"/>
    </source>
</evidence>
<dbReference type="PROSITE" id="PS00903">
    <property type="entry name" value="CYT_DCMP_DEAMINASES_1"/>
    <property type="match status" value="1"/>
</dbReference>
<dbReference type="InterPro" id="IPR002125">
    <property type="entry name" value="CMP_dCMP_dom"/>
</dbReference>
<protein>
    <submittedName>
        <fullName evidence="6">tRNA-specific adenosine deaminase</fullName>
    </submittedName>
</protein>
<dbReference type="CDD" id="cd01285">
    <property type="entry name" value="nucleoside_deaminase"/>
    <property type="match status" value="1"/>
</dbReference>
<evidence type="ECO:0000256" key="4">
    <source>
        <dbReference type="ARBA" id="ARBA00022833"/>
    </source>
</evidence>
<dbReference type="FunFam" id="3.40.140.10:FF:000011">
    <property type="entry name" value="tRNA-specific adenosine deaminase"/>
    <property type="match status" value="1"/>
</dbReference>
<reference evidence="6 7" key="1">
    <citation type="submission" date="2018-03" db="EMBL/GenBank/DDBJ databases">
        <authorList>
            <person name="Keele B.F."/>
        </authorList>
    </citation>
    <scope>NUCLEOTIDE SEQUENCE [LARGE SCALE GENOMIC DNA]</scope>
    <source>
        <strain evidence="6 7">YL28-9</strain>
    </source>
</reference>
<dbReference type="RefSeq" id="WP_107216480.1">
    <property type="nucleotide sequence ID" value="NZ_KZ686270.1"/>
</dbReference>
<dbReference type="InterPro" id="IPR016192">
    <property type="entry name" value="APOBEC/CMP_deaminase_Zn-bd"/>
</dbReference>
<dbReference type="SUPFAM" id="SSF53927">
    <property type="entry name" value="Cytidine deaminase-like"/>
    <property type="match status" value="1"/>
</dbReference>
<evidence type="ECO:0000259" key="5">
    <source>
        <dbReference type="PROSITE" id="PS51747"/>
    </source>
</evidence>
<evidence type="ECO:0000313" key="7">
    <source>
        <dbReference type="Proteomes" id="UP000240912"/>
    </source>
</evidence>
<accession>A0A2T3HIR1</accession>
<dbReference type="Proteomes" id="UP000240912">
    <property type="component" value="Unassembled WGS sequence"/>
</dbReference>
<dbReference type="OrthoDB" id="9802676at2"/>
<dbReference type="Gene3D" id="3.40.140.10">
    <property type="entry name" value="Cytidine Deaminase, domain 2"/>
    <property type="match status" value="1"/>
</dbReference>
<dbReference type="Pfam" id="PF00383">
    <property type="entry name" value="dCMP_cyt_deam_1"/>
    <property type="match status" value="1"/>
</dbReference>
<feature type="domain" description="CMP/dCMP-type deaminase" evidence="5">
    <location>
        <begin position="4"/>
        <end position="133"/>
    </location>
</feature>
<comment type="caution">
    <text evidence="6">The sequence shown here is derived from an EMBL/GenBank/DDBJ whole genome shotgun (WGS) entry which is preliminary data.</text>
</comment>
<evidence type="ECO:0000256" key="2">
    <source>
        <dbReference type="ARBA" id="ARBA00022723"/>
    </source>
</evidence>
<keyword evidence="2" id="KW-0479">Metal-binding</keyword>
<dbReference type="GO" id="GO:0047974">
    <property type="term" value="F:guanosine deaminase activity"/>
    <property type="evidence" value="ECO:0007669"/>
    <property type="project" value="TreeGrafter"/>
</dbReference>
<dbReference type="GO" id="GO:0008270">
    <property type="term" value="F:zinc ion binding"/>
    <property type="evidence" value="ECO:0007669"/>
    <property type="project" value="InterPro"/>
</dbReference>
<dbReference type="PANTHER" id="PTHR11079:SF161">
    <property type="entry name" value="CMP_DCMP-TYPE DEAMINASE DOMAIN-CONTAINING PROTEIN"/>
    <property type="match status" value="1"/>
</dbReference>
<organism evidence="6 7">
    <name type="scientific">Pedobacter yulinensis</name>
    <dbReference type="NCBI Taxonomy" id="2126353"/>
    <lineage>
        <taxon>Bacteria</taxon>
        <taxon>Pseudomonadati</taxon>
        <taxon>Bacteroidota</taxon>
        <taxon>Sphingobacteriia</taxon>
        <taxon>Sphingobacteriales</taxon>
        <taxon>Sphingobacteriaceae</taxon>
        <taxon>Pedobacter</taxon>
    </lineage>
</organism>
<keyword evidence="4" id="KW-0862">Zinc</keyword>
<dbReference type="InterPro" id="IPR016193">
    <property type="entry name" value="Cytidine_deaminase-like"/>
</dbReference>
<dbReference type="GO" id="GO:0006152">
    <property type="term" value="P:purine nucleoside catabolic process"/>
    <property type="evidence" value="ECO:0007669"/>
    <property type="project" value="TreeGrafter"/>
</dbReference>
<evidence type="ECO:0000313" key="6">
    <source>
        <dbReference type="EMBL" id="PST82293.1"/>
    </source>
</evidence>
<evidence type="ECO:0000256" key="3">
    <source>
        <dbReference type="ARBA" id="ARBA00022801"/>
    </source>
</evidence>
<name>A0A2T3HIR1_9SPHI</name>